<comment type="caution">
    <text evidence="1">The sequence shown here is derived from an EMBL/GenBank/DDBJ whole genome shotgun (WGS) entry which is preliminary data.</text>
</comment>
<sequence length="61" mass="6901">MKTIVHTIYRINLFGQKSVGFDVLVLYLEKILSRLTINFQVISTCLKSSQPYLTGAIAQII</sequence>
<accession>A0ABR8G4I7</accession>
<dbReference type="Proteomes" id="UP000603457">
    <property type="component" value="Unassembled WGS sequence"/>
</dbReference>
<dbReference type="EMBL" id="JACJTB010000058">
    <property type="protein sequence ID" value="MBD2598045.1"/>
    <property type="molecule type" value="Genomic_DNA"/>
</dbReference>
<protein>
    <recommendedName>
        <fullName evidence="3">Transposase</fullName>
    </recommendedName>
</protein>
<keyword evidence="2" id="KW-1185">Reference proteome</keyword>
<reference evidence="1 2" key="1">
    <citation type="journal article" date="2020" name="ISME J.">
        <title>Comparative genomics reveals insights into cyanobacterial evolution and habitat adaptation.</title>
        <authorList>
            <person name="Chen M.Y."/>
            <person name="Teng W.K."/>
            <person name="Zhao L."/>
            <person name="Hu C.X."/>
            <person name="Zhou Y.K."/>
            <person name="Han B.P."/>
            <person name="Song L.R."/>
            <person name="Shu W.S."/>
        </authorList>
    </citation>
    <scope>NUCLEOTIDE SEQUENCE [LARGE SCALE GENOMIC DNA]</scope>
    <source>
        <strain evidence="1 2">FACHB-130</strain>
    </source>
</reference>
<name>A0ABR8G4I7_9NOSO</name>
<evidence type="ECO:0008006" key="3">
    <source>
        <dbReference type="Google" id="ProtNLM"/>
    </source>
</evidence>
<gene>
    <name evidence="1" type="ORF">H6G74_27515</name>
</gene>
<evidence type="ECO:0000313" key="1">
    <source>
        <dbReference type="EMBL" id="MBD2598045.1"/>
    </source>
</evidence>
<proteinExistence type="predicted"/>
<dbReference type="RefSeq" id="WP_190970677.1">
    <property type="nucleotide sequence ID" value="NZ_JACJTB010000058.1"/>
</dbReference>
<organism evidence="1 2">
    <name type="scientific">Nostoc spongiaeforme FACHB-130</name>
    <dbReference type="NCBI Taxonomy" id="1357510"/>
    <lineage>
        <taxon>Bacteria</taxon>
        <taxon>Bacillati</taxon>
        <taxon>Cyanobacteriota</taxon>
        <taxon>Cyanophyceae</taxon>
        <taxon>Nostocales</taxon>
        <taxon>Nostocaceae</taxon>
        <taxon>Nostoc</taxon>
    </lineage>
</organism>
<evidence type="ECO:0000313" key="2">
    <source>
        <dbReference type="Proteomes" id="UP000603457"/>
    </source>
</evidence>